<dbReference type="RefSeq" id="WP_354645331.1">
    <property type="nucleotide sequence ID" value="NZ_CP159873.1"/>
</dbReference>
<reference evidence="2" key="1">
    <citation type="submission" date="2024-06" db="EMBL/GenBank/DDBJ databases">
        <title>The genome sequences of Kitasatospora sp. strain HUAS MG31.</title>
        <authorList>
            <person name="Mo P."/>
        </authorList>
    </citation>
    <scope>NUCLEOTIDE SEQUENCE</scope>
    <source>
        <strain evidence="2">HUAS MG31</strain>
        <plasmid evidence="2">punmamed1</plasmid>
    </source>
</reference>
<keyword evidence="1" id="KW-0732">Signal</keyword>
<evidence type="ECO:0008006" key="3">
    <source>
        <dbReference type="Google" id="ProtNLM"/>
    </source>
</evidence>
<protein>
    <recommendedName>
        <fullName evidence="3">WxL domain-containing protein</fullName>
    </recommendedName>
</protein>
<accession>A0AAU8K8M3</accession>
<gene>
    <name evidence="2" type="ORF">ABWK59_36290</name>
</gene>
<proteinExistence type="predicted"/>
<dbReference type="EMBL" id="CP159873">
    <property type="protein sequence ID" value="XCM84396.1"/>
    <property type="molecule type" value="Genomic_DNA"/>
</dbReference>
<name>A0AAU8K8M3_9ACTN</name>
<organism evidence="2">
    <name type="scientific">Kitasatospora camelliae</name>
    <dbReference type="NCBI Taxonomy" id="3156397"/>
    <lineage>
        <taxon>Bacteria</taxon>
        <taxon>Bacillati</taxon>
        <taxon>Actinomycetota</taxon>
        <taxon>Actinomycetes</taxon>
        <taxon>Kitasatosporales</taxon>
        <taxon>Streptomycetaceae</taxon>
        <taxon>Kitasatospora</taxon>
    </lineage>
</organism>
<feature type="chain" id="PRO_5043392286" description="WxL domain-containing protein" evidence="1">
    <location>
        <begin position="18"/>
        <end position="173"/>
    </location>
</feature>
<evidence type="ECO:0000313" key="2">
    <source>
        <dbReference type="EMBL" id="XCM84396.1"/>
    </source>
</evidence>
<geneLocation type="plasmid" evidence="2">
    <name>punmamed1</name>
</geneLocation>
<feature type="signal peptide" evidence="1">
    <location>
        <begin position="1"/>
        <end position="17"/>
    </location>
</feature>
<evidence type="ECO:0000256" key="1">
    <source>
        <dbReference type="SAM" id="SignalP"/>
    </source>
</evidence>
<dbReference type="KEGG" id="kcm:ABWK59_36290"/>
<keyword evidence="2" id="KW-0614">Plasmid</keyword>
<sequence length="173" mass="16194">MAAGLAIVVAAAGVASAAPGDTTVTFSVSGGSLSISVPAGPVGLGSGLPGTSVSGQLGGVTVTDARALLSASWTASVISSSFTTGGGTSAETVPASAVSYWSGTATATTGTGTFTPGQPTAGQAQTLDSSRTAYGLAGGTGNNSATWNPTLAIAIPAAAVNGVYTGTVTHSVA</sequence>
<dbReference type="AlphaFoldDB" id="A0AAU8K8M3"/>